<comment type="caution">
    <text evidence="1">The sequence shown here is derived from an EMBL/GenBank/DDBJ whole genome shotgun (WGS) entry which is preliminary data.</text>
</comment>
<sequence>MGAVGKQQMEWLDGLLRDSTEQRQKAVICCHLPLDPDSAHTNLLLWNYEEVMDVIHRGGYSIDSHGVHHRVLEAALECPPKSNTYGHVDVYDDRLILFGTDRMASTEMVFGP</sequence>
<dbReference type="GO" id="GO:0047631">
    <property type="term" value="F:ADP-ribose diphosphatase activity"/>
    <property type="evidence" value="ECO:0007669"/>
    <property type="project" value="TreeGrafter"/>
</dbReference>
<organism evidence="1 2">
    <name type="scientific">Acorus calamus</name>
    <name type="common">Sweet flag</name>
    <dbReference type="NCBI Taxonomy" id="4465"/>
    <lineage>
        <taxon>Eukaryota</taxon>
        <taxon>Viridiplantae</taxon>
        <taxon>Streptophyta</taxon>
        <taxon>Embryophyta</taxon>
        <taxon>Tracheophyta</taxon>
        <taxon>Spermatophyta</taxon>
        <taxon>Magnoliopsida</taxon>
        <taxon>Liliopsida</taxon>
        <taxon>Acoraceae</taxon>
        <taxon>Acorus</taxon>
    </lineage>
</organism>
<dbReference type="Proteomes" id="UP001180020">
    <property type="component" value="Unassembled WGS sequence"/>
</dbReference>
<dbReference type="GO" id="GO:0047734">
    <property type="term" value="F:CDP-glycerol diphosphatase activity"/>
    <property type="evidence" value="ECO:0007669"/>
    <property type="project" value="TreeGrafter"/>
</dbReference>
<reference evidence="1" key="2">
    <citation type="submission" date="2023-06" db="EMBL/GenBank/DDBJ databases">
        <authorList>
            <person name="Ma L."/>
            <person name="Liu K.-W."/>
            <person name="Li Z."/>
            <person name="Hsiao Y.-Y."/>
            <person name="Qi Y."/>
            <person name="Fu T."/>
            <person name="Tang G."/>
            <person name="Zhang D."/>
            <person name="Sun W.-H."/>
            <person name="Liu D.-K."/>
            <person name="Li Y."/>
            <person name="Chen G.-Z."/>
            <person name="Liu X.-D."/>
            <person name="Liao X.-Y."/>
            <person name="Jiang Y.-T."/>
            <person name="Yu X."/>
            <person name="Hao Y."/>
            <person name="Huang J."/>
            <person name="Zhao X.-W."/>
            <person name="Ke S."/>
            <person name="Chen Y.-Y."/>
            <person name="Wu W.-L."/>
            <person name="Hsu J.-L."/>
            <person name="Lin Y.-F."/>
            <person name="Huang M.-D."/>
            <person name="Li C.-Y."/>
            <person name="Huang L."/>
            <person name="Wang Z.-W."/>
            <person name="Zhao X."/>
            <person name="Zhong W.-Y."/>
            <person name="Peng D.-H."/>
            <person name="Ahmad S."/>
            <person name="Lan S."/>
            <person name="Zhang J.-S."/>
            <person name="Tsai W.-C."/>
            <person name="Van De Peer Y."/>
            <person name="Liu Z.-J."/>
        </authorList>
    </citation>
    <scope>NUCLEOTIDE SEQUENCE</scope>
    <source>
        <strain evidence="1">CP</strain>
        <tissue evidence="1">Leaves</tissue>
    </source>
</reference>
<dbReference type="EMBL" id="JAUJYO010000012">
    <property type="protein sequence ID" value="KAK1301386.1"/>
    <property type="molecule type" value="Genomic_DNA"/>
</dbReference>
<dbReference type="InterPro" id="IPR029052">
    <property type="entry name" value="Metallo-depent_PP-like"/>
</dbReference>
<protein>
    <submittedName>
        <fullName evidence="1">Manganese-dependent ADP-ribose/CDP-alcohol diphosphatase</fullName>
    </submittedName>
</protein>
<dbReference type="Gene3D" id="3.60.21.10">
    <property type="match status" value="1"/>
</dbReference>
<reference evidence="1" key="1">
    <citation type="journal article" date="2023" name="Nat. Commun.">
        <title>Diploid and tetraploid genomes of Acorus and the evolution of monocots.</title>
        <authorList>
            <person name="Ma L."/>
            <person name="Liu K.W."/>
            <person name="Li Z."/>
            <person name="Hsiao Y.Y."/>
            <person name="Qi Y."/>
            <person name="Fu T."/>
            <person name="Tang G.D."/>
            <person name="Zhang D."/>
            <person name="Sun W.H."/>
            <person name="Liu D.K."/>
            <person name="Li Y."/>
            <person name="Chen G.Z."/>
            <person name="Liu X.D."/>
            <person name="Liao X.Y."/>
            <person name="Jiang Y.T."/>
            <person name="Yu X."/>
            <person name="Hao Y."/>
            <person name="Huang J."/>
            <person name="Zhao X.W."/>
            <person name="Ke S."/>
            <person name="Chen Y.Y."/>
            <person name="Wu W.L."/>
            <person name="Hsu J.L."/>
            <person name="Lin Y.F."/>
            <person name="Huang M.D."/>
            <person name="Li C.Y."/>
            <person name="Huang L."/>
            <person name="Wang Z.W."/>
            <person name="Zhao X."/>
            <person name="Zhong W.Y."/>
            <person name="Peng D.H."/>
            <person name="Ahmad S."/>
            <person name="Lan S."/>
            <person name="Zhang J.S."/>
            <person name="Tsai W.C."/>
            <person name="Van de Peer Y."/>
            <person name="Liu Z.J."/>
        </authorList>
    </citation>
    <scope>NUCLEOTIDE SEQUENCE</scope>
    <source>
        <strain evidence="1">CP</strain>
    </source>
</reference>
<dbReference type="PANTHER" id="PTHR16509:SF1">
    <property type="entry name" value="MANGANESE-DEPENDENT ADP-RIBOSE_CDP-ALCOHOL DIPHOSPHATASE"/>
    <property type="match status" value="1"/>
</dbReference>
<dbReference type="GO" id="GO:0008663">
    <property type="term" value="F:2',3'-cyclic-nucleotide 2'-phosphodiesterase activity"/>
    <property type="evidence" value="ECO:0007669"/>
    <property type="project" value="TreeGrafter"/>
</dbReference>
<evidence type="ECO:0000313" key="1">
    <source>
        <dbReference type="EMBL" id="KAK1301386.1"/>
    </source>
</evidence>
<accession>A0AAV9DIJ0</accession>
<dbReference type="GO" id="GO:0030145">
    <property type="term" value="F:manganese ion binding"/>
    <property type="evidence" value="ECO:0007669"/>
    <property type="project" value="TreeGrafter"/>
</dbReference>
<dbReference type="SUPFAM" id="SSF56300">
    <property type="entry name" value="Metallo-dependent phosphatases"/>
    <property type="match status" value="1"/>
</dbReference>
<evidence type="ECO:0000313" key="2">
    <source>
        <dbReference type="Proteomes" id="UP001180020"/>
    </source>
</evidence>
<dbReference type="AlphaFoldDB" id="A0AAV9DIJ0"/>
<keyword evidence="2" id="KW-1185">Reference proteome</keyword>
<name>A0AAV9DIJ0_ACOCL</name>
<dbReference type="PANTHER" id="PTHR16509">
    <property type="match status" value="1"/>
</dbReference>
<proteinExistence type="predicted"/>
<gene>
    <name evidence="1" type="ORF">QJS10_CPB12g00548</name>
</gene>